<feature type="domain" description="BTB" evidence="23">
    <location>
        <begin position="665"/>
        <end position="765"/>
    </location>
</feature>
<feature type="transmembrane region" description="Helical" evidence="22">
    <location>
        <begin position="797"/>
        <end position="817"/>
    </location>
</feature>
<keyword evidence="12 22" id="KW-1133">Transmembrane helix</keyword>
<sequence>MTVVSTDNMDETSTLPGHPQDPYPPDDDHDDHDCCERVVINISGLRFETQLKTLAQFPDTLLGNPKKRMRYFDPLRNEYFFDRNRPSFDAILYYYQSGGRLRRPVNVPLDMFSEEIKFYELGAEAMEKFREDEGFIREEERPLPEKEFQRQIWLLFEHPESSGPARGIAIVSVMVILISIVIFCLETLPELKEDPSDRMQIVGNTTIFYKPNVLTDPFFVVETLCIIWFSFELIVRFFACPSKAAFFKNMMNSIDIVAIIPYFITLGTELADNQGNREGKGGGEQATSLAILRVIRLVRVFRIFKLSRHSKGLQILGQTLKASMRELGLLIFFLFIGVILFSSAVYFAEAEEKESFFTSIPDAFWWAVVSMTTVGYGDMYPVTIGGKIVGSLCAIAGVLTIALPVPVIVSNFNYFYHRETEGEEQAQLLNVSNQNLASDTNSSRRSSSVVSKSEYMEIDEDMNNSIDNFREANLRTANCTAPSQNCVNKGKLLTDRQRPDVRNSLYRLLHHPGGGGFQQELLRVGNFPAHFREDDRGAAQQVSFELHSLTVDGCGMEIALVSFENGGAKGSGGGGNNAEESCRNALDVPQPGFVQTALGEDYCKELNTRGSPQPHQHRGAWKINDMNNTFSCSENAMDALLRADHSPHLFDEDMMDMDMNTESNERVLINIAGLRYETQLGTLNQFPDTLLGDPAKRIKYFDPLRNEYFFDRNRPSFDGILYFYQSGGKIRRPVNVSIDVFADEIRFYQLGEEAMERFREDEGFIKEEEKPLPQNEFQKQVWLIFEYPESSSPARGIAIVSVIVITISIITFCLETLPEFRDERELPVSSRMDNSTAPRPSLTFTDPFFIIETTCVIWFTFELLVRFFACPSKSEFSKTIMNIIDIMSIMPYFITLGTELAEQQGQEHQNGQQAMSLAILRVIRLVRVFRIFKLSRHSKGLQILGQTLKASMRELGLLIFFLFIGVILFSSAVYFAEADEPESHFSSIPDAFWWAVVTMTTVGYGDMRPVTVGGKIVGSLCAIAGVLTIALPVPVIVSNFNYFYHRETDQDQSSLKDEPNSGRASPELKRKGSKSSAKSQDVENNDAGTAVEKANLKANSSMDFKRSLYAFCLDTRETDL</sequence>
<keyword evidence="7" id="KW-0597">Phosphoprotein</keyword>
<evidence type="ECO:0000256" key="13">
    <source>
        <dbReference type="ARBA" id="ARBA00023065"/>
    </source>
</evidence>
<evidence type="ECO:0000256" key="21">
    <source>
        <dbReference type="SAM" id="MobiDB-lite"/>
    </source>
</evidence>
<evidence type="ECO:0000256" key="19">
    <source>
        <dbReference type="ARBA" id="ARBA00033198"/>
    </source>
</evidence>
<evidence type="ECO:0000313" key="25">
    <source>
        <dbReference type="Proteomes" id="UP001187415"/>
    </source>
</evidence>
<evidence type="ECO:0000256" key="20">
    <source>
        <dbReference type="ARBA" id="ARBA00034430"/>
    </source>
</evidence>
<feature type="compositionally biased region" description="Polar residues" evidence="21">
    <location>
        <begin position="1"/>
        <end position="15"/>
    </location>
</feature>
<keyword evidence="8 22" id="KW-0812">Transmembrane</keyword>
<evidence type="ECO:0000256" key="18">
    <source>
        <dbReference type="ARBA" id="ARBA00023303"/>
    </source>
</evidence>
<feature type="domain" description="BTB" evidence="23">
    <location>
        <begin position="36"/>
        <end position="136"/>
    </location>
</feature>
<dbReference type="PRINTS" id="PR01508">
    <property type="entry name" value="KV11CHANNEL"/>
</dbReference>
<feature type="compositionally biased region" description="Basic and acidic residues" evidence="21">
    <location>
        <begin position="1051"/>
        <end position="1070"/>
    </location>
</feature>
<evidence type="ECO:0000313" key="24">
    <source>
        <dbReference type="EMBL" id="KAK2859229.1"/>
    </source>
</evidence>
<proteinExistence type="inferred from homology"/>
<evidence type="ECO:0000256" key="4">
    <source>
        <dbReference type="ARBA" id="ARBA00022448"/>
    </source>
</evidence>
<evidence type="ECO:0000256" key="2">
    <source>
        <dbReference type="ARBA" id="ARBA00005659"/>
    </source>
</evidence>
<feature type="region of interest" description="Disordered" evidence="21">
    <location>
        <begin position="1051"/>
        <end position="1091"/>
    </location>
</feature>
<keyword evidence="13" id="KW-0406">Ion transport</keyword>
<evidence type="ECO:0000256" key="3">
    <source>
        <dbReference type="ARBA" id="ARBA00020934"/>
    </source>
</evidence>
<keyword evidence="9" id="KW-0631">Potassium channel</keyword>
<evidence type="ECO:0000256" key="14">
    <source>
        <dbReference type="ARBA" id="ARBA00023136"/>
    </source>
</evidence>
<dbReference type="GO" id="GO:0005251">
    <property type="term" value="F:delayed rectifier potassium channel activity"/>
    <property type="evidence" value="ECO:0007669"/>
    <property type="project" value="TreeGrafter"/>
</dbReference>
<dbReference type="Pfam" id="PF00520">
    <property type="entry name" value="Ion_trans"/>
    <property type="match status" value="2"/>
</dbReference>
<dbReference type="FunFam" id="1.10.287.70:FF:000002">
    <property type="entry name" value="Potassium voltage-gated channel subfamily a member"/>
    <property type="match status" value="2"/>
</dbReference>
<evidence type="ECO:0000259" key="23">
    <source>
        <dbReference type="SMART" id="SM00225"/>
    </source>
</evidence>
<dbReference type="InterPro" id="IPR000210">
    <property type="entry name" value="BTB/POZ_dom"/>
</dbReference>
<keyword evidence="15" id="KW-0564">Palmitate</keyword>
<dbReference type="PANTHER" id="PTHR11537">
    <property type="entry name" value="VOLTAGE-GATED POTASSIUM CHANNEL"/>
    <property type="match status" value="1"/>
</dbReference>
<dbReference type="SUPFAM" id="SSF54695">
    <property type="entry name" value="POZ domain"/>
    <property type="match status" value="2"/>
</dbReference>
<evidence type="ECO:0000256" key="15">
    <source>
        <dbReference type="ARBA" id="ARBA00023139"/>
    </source>
</evidence>
<dbReference type="InterPro" id="IPR005821">
    <property type="entry name" value="Ion_trans_dom"/>
</dbReference>
<dbReference type="InterPro" id="IPR003131">
    <property type="entry name" value="T1-type_BTB"/>
</dbReference>
<evidence type="ECO:0000256" key="6">
    <source>
        <dbReference type="ARBA" id="ARBA00022538"/>
    </source>
</evidence>
<evidence type="ECO:0000256" key="9">
    <source>
        <dbReference type="ARBA" id="ARBA00022826"/>
    </source>
</evidence>
<feature type="transmembrane region" description="Helical" evidence="22">
    <location>
        <begin position="388"/>
        <end position="409"/>
    </location>
</feature>
<dbReference type="InterPro" id="IPR011333">
    <property type="entry name" value="SKP1/BTB/POZ_sf"/>
</dbReference>
<keyword evidence="17" id="KW-0449">Lipoprotein</keyword>
<evidence type="ECO:0000256" key="17">
    <source>
        <dbReference type="ARBA" id="ARBA00023288"/>
    </source>
</evidence>
<keyword evidence="5" id="KW-1003">Cell membrane</keyword>
<accession>A0AA88T1Q2</accession>
<feature type="region of interest" description="Disordered" evidence="21">
    <location>
        <begin position="1"/>
        <end position="31"/>
    </location>
</feature>
<evidence type="ECO:0000256" key="7">
    <source>
        <dbReference type="ARBA" id="ARBA00022553"/>
    </source>
</evidence>
<dbReference type="FunFam" id="1.20.120.350:FF:000021">
    <property type="entry name" value="Potassium voltage-gated channel subfamily A member 3"/>
    <property type="match status" value="1"/>
</dbReference>
<dbReference type="PANTHER" id="PTHR11537:SF250">
    <property type="entry name" value="POTASSIUM VOLTAGE-GATED CHANNEL SUBFAMILY A MEMBER 5"/>
    <property type="match status" value="1"/>
</dbReference>
<dbReference type="FunFam" id="3.30.710.10:FF:000012">
    <property type="entry name" value="Potassium voltage-gated channel subfamily A member 10"/>
    <property type="match status" value="1"/>
</dbReference>
<dbReference type="EMBL" id="JAUPFM010000002">
    <property type="protein sequence ID" value="KAK2859229.1"/>
    <property type="molecule type" value="Genomic_DNA"/>
</dbReference>
<keyword evidence="16" id="KW-0325">Glycoprotein</keyword>
<dbReference type="PRINTS" id="PR00169">
    <property type="entry name" value="KCHANNEL"/>
</dbReference>
<evidence type="ECO:0000256" key="11">
    <source>
        <dbReference type="ARBA" id="ARBA00022958"/>
    </source>
</evidence>
<comment type="caution">
    <text evidence="24">The sequence shown here is derived from an EMBL/GenBank/DDBJ whole genome shotgun (WGS) entry which is preliminary data.</text>
</comment>
<dbReference type="GO" id="GO:0014704">
    <property type="term" value="C:intercalated disc"/>
    <property type="evidence" value="ECO:0007669"/>
    <property type="project" value="TreeGrafter"/>
</dbReference>
<organism evidence="24 25">
    <name type="scientific">Channa striata</name>
    <name type="common">Snakehead murrel</name>
    <name type="synonym">Ophicephalus striatus</name>
    <dbReference type="NCBI Taxonomy" id="64152"/>
    <lineage>
        <taxon>Eukaryota</taxon>
        <taxon>Metazoa</taxon>
        <taxon>Chordata</taxon>
        <taxon>Craniata</taxon>
        <taxon>Vertebrata</taxon>
        <taxon>Euteleostomi</taxon>
        <taxon>Actinopterygii</taxon>
        <taxon>Neopterygii</taxon>
        <taxon>Teleostei</taxon>
        <taxon>Neoteleostei</taxon>
        <taxon>Acanthomorphata</taxon>
        <taxon>Anabantaria</taxon>
        <taxon>Anabantiformes</taxon>
        <taxon>Channoidei</taxon>
        <taxon>Channidae</taxon>
        <taxon>Channa</taxon>
    </lineage>
</organism>
<dbReference type="AlphaFoldDB" id="A0AA88T1Q2"/>
<feature type="transmembrane region" description="Helical" evidence="22">
    <location>
        <begin position="1016"/>
        <end position="1037"/>
    </location>
</feature>
<dbReference type="GO" id="GO:0001508">
    <property type="term" value="P:action potential"/>
    <property type="evidence" value="ECO:0007669"/>
    <property type="project" value="TreeGrafter"/>
</dbReference>
<keyword evidence="25" id="KW-1185">Reference proteome</keyword>
<keyword evidence="11" id="KW-0630">Potassium</keyword>
<feature type="transmembrane region" description="Helical" evidence="22">
    <location>
        <begin position="168"/>
        <end position="188"/>
    </location>
</feature>
<dbReference type="InterPro" id="IPR028325">
    <property type="entry name" value="VG_K_chnl"/>
</dbReference>
<dbReference type="PRINTS" id="PR01491">
    <property type="entry name" value="KVCHANNEL"/>
</dbReference>
<evidence type="ECO:0000256" key="8">
    <source>
        <dbReference type="ARBA" id="ARBA00022692"/>
    </source>
</evidence>
<dbReference type="Gene3D" id="1.10.287.70">
    <property type="match status" value="2"/>
</dbReference>
<feature type="transmembrane region" description="Helical" evidence="22">
    <location>
        <begin position="327"/>
        <end position="348"/>
    </location>
</feature>
<evidence type="ECO:0000256" key="22">
    <source>
        <dbReference type="SAM" id="Phobius"/>
    </source>
</evidence>
<evidence type="ECO:0000256" key="12">
    <source>
        <dbReference type="ARBA" id="ARBA00022989"/>
    </source>
</evidence>
<dbReference type="Gene3D" id="1.20.120.350">
    <property type="entry name" value="Voltage-gated potassium channels. Chain C"/>
    <property type="match status" value="2"/>
</dbReference>
<gene>
    <name evidence="24" type="ORF">Q5P01_003849</name>
</gene>
<dbReference type="Gene3D" id="3.30.710.10">
    <property type="entry name" value="Potassium Channel Kv1.1, Chain A"/>
    <property type="match status" value="2"/>
</dbReference>
<evidence type="ECO:0000256" key="10">
    <source>
        <dbReference type="ARBA" id="ARBA00022882"/>
    </source>
</evidence>
<reference evidence="24" key="1">
    <citation type="submission" date="2023-07" db="EMBL/GenBank/DDBJ databases">
        <title>Chromosome-level Genome Assembly of Striped Snakehead (Channa striata).</title>
        <authorList>
            <person name="Liu H."/>
        </authorList>
    </citation>
    <scope>NUCLEOTIDE SEQUENCE</scope>
    <source>
        <strain evidence="24">Gz</strain>
        <tissue evidence="24">Muscle</tissue>
    </source>
</reference>
<keyword evidence="6" id="KW-0633">Potassium transport</keyword>
<feature type="transmembrane region" description="Helical" evidence="22">
    <location>
        <begin position="955"/>
        <end position="976"/>
    </location>
</feature>
<keyword evidence="10" id="KW-0851">Voltage-gated channel</keyword>
<protein>
    <recommendedName>
        <fullName evidence="3">Potassium voltage-gated channel subfamily A member 2</fullName>
    </recommendedName>
    <alternativeName>
        <fullName evidence="19">Voltage-gated potassium channel subunit Kv1.2</fullName>
    </alternativeName>
</protein>
<evidence type="ECO:0000256" key="1">
    <source>
        <dbReference type="ARBA" id="ARBA00004651"/>
    </source>
</evidence>
<dbReference type="InterPro" id="IPR003972">
    <property type="entry name" value="K_chnl_volt-dep_Kv1"/>
</dbReference>
<dbReference type="GO" id="GO:0008076">
    <property type="term" value="C:voltage-gated potassium channel complex"/>
    <property type="evidence" value="ECO:0007669"/>
    <property type="project" value="InterPro"/>
</dbReference>
<keyword evidence="14 22" id="KW-0472">Membrane</keyword>
<keyword evidence="4" id="KW-0813">Transport</keyword>
<comment type="subcellular location">
    <subcellularLocation>
        <location evidence="1">Cell membrane</location>
        <topology evidence="1">Multi-pass membrane protein</topology>
    </subcellularLocation>
</comment>
<dbReference type="InterPro" id="IPR004048">
    <property type="entry name" value="K_chnl_volt-dep_Kv1.1"/>
</dbReference>
<dbReference type="FunFam" id="1.20.120.350:FF:000025">
    <property type="entry name" value="Potassium voltage-gated channel subfamily A member 2"/>
    <property type="match status" value="1"/>
</dbReference>
<evidence type="ECO:0000256" key="16">
    <source>
        <dbReference type="ARBA" id="ARBA00023180"/>
    </source>
</evidence>
<dbReference type="SMART" id="SM00225">
    <property type="entry name" value="BTB"/>
    <property type="match status" value="2"/>
</dbReference>
<dbReference type="SUPFAM" id="SSF81324">
    <property type="entry name" value="Voltage-gated potassium channels"/>
    <property type="match status" value="2"/>
</dbReference>
<feature type="transmembrane region" description="Helical" evidence="22">
    <location>
        <begin position="218"/>
        <end position="238"/>
    </location>
</feature>
<comment type="catalytic activity">
    <reaction evidence="20">
        <text>K(+)(in) = K(+)(out)</text>
        <dbReference type="Rhea" id="RHEA:29463"/>
        <dbReference type="ChEBI" id="CHEBI:29103"/>
    </reaction>
</comment>
<feature type="transmembrane region" description="Helical" evidence="22">
    <location>
        <begin position="848"/>
        <end position="869"/>
    </location>
</feature>
<keyword evidence="18" id="KW-0407">Ion channel</keyword>
<dbReference type="PRINTS" id="PR01496">
    <property type="entry name" value="SHAKERCHANEL"/>
</dbReference>
<dbReference type="GO" id="GO:0051260">
    <property type="term" value="P:protein homooligomerization"/>
    <property type="evidence" value="ECO:0007669"/>
    <property type="project" value="InterPro"/>
</dbReference>
<dbReference type="Proteomes" id="UP001187415">
    <property type="component" value="Unassembled WGS sequence"/>
</dbReference>
<dbReference type="InterPro" id="IPR027359">
    <property type="entry name" value="Volt_channel_dom_sf"/>
</dbReference>
<dbReference type="FunFam" id="3.30.710.10:FF:000007">
    <property type="entry name" value="Potassium voltage-gated channel subfamily A member 2"/>
    <property type="match status" value="1"/>
</dbReference>
<dbReference type="InterPro" id="IPR003968">
    <property type="entry name" value="K_chnl_volt-dep_Kv"/>
</dbReference>
<evidence type="ECO:0000256" key="5">
    <source>
        <dbReference type="ARBA" id="ARBA00022475"/>
    </source>
</evidence>
<comment type="similarity">
    <text evidence="2">Belongs to the potassium channel family. A (Shaker) (TC 1.A.1.2) subfamily. Kv1.2/KCNA2 sub-subfamily.</text>
</comment>
<name>A0AA88T1Q2_CHASR</name>
<dbReference type="Pfam" id="PF02214">
    <property type="entry name" value="BTB_2"/>
    <property type="match status" value="2"/>
</dbReference>